<dbReference type="PIRSF" id="PIRSF000876">
    <property type="entry name" value="RR_chemtxs_CheB"/>
    <property type="match status" value="1"/>
</dbReference>
<dbReference type="Gene3D" id="3.40.50.180">
    <property type="entry name" value="Methylesterase CheB, C-terminal domain"/>
    <property type="match status" value="1"/>
</dbReference>
<gene>
    <name evidence="5" type="primary">cheB</name>
    <name evidence="10" type="ORF">G5B42_07240</name>
</gene>
<dbReference type="InterPro" id="IPR001789">
    <property type="entry name" value="Sig_transdc_resp-reg_receiver"/>
</dbReference>
<dbReference type="GO" id="GO:0000156">
    <property type="term" value="F:phosphorelay response regulator activity"/>
    <property type="evidence" value="ECO:0007669"/>
    <property type="project" value="InterPro"/>
</dbReference>
<dbReference type="Pfam" id="PF00072">
    <property type="entry name" value="Response_reg"/>
    <property type="match status" value="1"/>
</dbReference>
<dbReference type="EC" id="3.1.1.61" evidence="5"/>
<dbReference type="GO" id="GO:0005737">
    <property type="term" value="C:cytoplasm"/>
    <property type="evidence" value="ECO:0007669"/>
    <property type="project" value="UniProtKB-SubCell"/>
</dbReference>
<evidence type="ECO:0000256" key="4">
    <source>
        <dbReference type="ARBA" id="ARBA00048267"/>
    </source>
</evidence>
<dbReference type="GO" id="GO:0008984">
    <property type="term" value="F:protein-glutamate methylesterase activity"/>
    <property type="evidence" value="ECO:0007669"/>
    <property type="project" value="UniProtKB-UniRule"/>
</dbReference>
<dbReference type="Gene3D" id="3.40.50.2300">
    <property type="match status" value="1"/>
</dbReference>
<proteinExistence type="inferred from homology"/>
<dbReference type="AlphaFoldDB" id="A0A8J6LJ24"/>
<keyword evidence="5 7" id="KW-0597">Phosphoprotein</keyword>
<dbReference type="RefSeq" id="WP_181339783.1">
    <property type="nucleotide sequence ID" value="NZ_JAAKDE010000013.1"/>
</dbReference>
<dbReference type="InterPro" id="IPR011006">
    <property type="entry name" value="CheY-like_superfamily"/>
</dbReference>
<comment type="domain">
    <text evidence="5">Contains a C-terminal catalytic domain, and an N-terminal region which modulates catalytic activity.</text>
</comment>
<dbReference type="SUPFAM" id="SSF52738">
    <property type="entry name" value="Methylesterase CheB, C-terminal domain"/>
    <property type="match status" value="1"/>
</dbReference>
<evidence type="ECO:0000256" key="7">
    <source>
        <dbReference type="PROSITE-ProRule" id="PRU00169"/>
    </source>
</evidence>
<comment type="function">
    <text evidence="5">Involved in chemotaxis. Part of a chemotaxis signal transduction system that modulates chemotaxis in response to various stimuli. Catalyzes the demethylation of specific methylglutamate residues introduced into the chemoreceptors (methyl-accepting chemotaxis proteins or MCP) by CheR. Also mediates the irreversible deamidation of specific glutamine residues to glutamic acid.</text>
</comment>
<dbReference type="SMART" id="SM00448">
    <property type="entry name" value="REC"/>
    <property type="match status" value="1"/>
</dbReference>
<dbReference type="PANTHER" id="PTHR42872:SF6">
    <property type="entry name" value="PROTEIN-GLUTAMATE METHYLESTERASE_PROTEIN-GLUTAMINE GLUTAMINASE"/>
    <property type="match status" value="1"/>
</dbReference>
<feature type="domain" description="Response regulatory" evidence="8">
    <location>
        <begin position="7"/>
        <end position="124"/>
    </location>
</feature>
<evidence type="ECO:0000313" key="11">
    <source>
        <dbReference type="Proteomes" id="UP000657177"/>
    </source>
</evidence>
<feature type="modified residue" description="4-aspartylphosphate" evidence="5 7">
    <location>
        <position position="58"/>
    </location>
</feature>
<evidence type="ECO:0000256" key="3">
    <source>
        <dbReference type="ARBA" id="ARBA00022801"/>
    </source>
</evidence>
<feature type="active site" evidence="5 6">
    <location>
        <position position="201"/>
    </location>
</feature>
<evidence type="ECO:0000259" key="9">
    <source>
        <dbReference type="PROSITE" id="PS50122"/>
    </source>
</evidence>
<dbReference type="CDD" id="cd17541">
    <property type="entry name" value="REC_CheB-like"/>
    <property type="match status" value="1"/>
</dbReference>
<comment type="PTM">
    <text evidence="5">Phosphorylated by CheA. Phosphorylation of the N-terminal regulatory domain activates the methylesterase activity.</text>
</comment>
<evidence type="ECO:0000259" key="8">
    <source>
        <dbReference type="PROSITE" id="PS50110"/>
    </source>
</evidence>
<keyword evidence="2 5" id="KW-0145">Chemotaxis</keyword>
<dbReference type="GO" id="GO:0006935">
    <property type="term" value="P:chemotaxis"/>
    <property type="evidence" value="ECO:0007669"/>
    <property type="project" value="UniProtKB-UniRule"/>
</dbReference>
<comment type="caution">
    <text evidence="10">The sequence shown here is derived from an EMBL/GenBank/DDBJ whole genome shotgun (WGS) entry which is preliminary data.</text>
</comment>
<dbReference type="GO" id="GO:0050568">
    <property type="term" value="F:protein-glutamine glutaminase activity"/>
    <property type="evidence" value="ECO:0007669"/>
    <property type="project" value="UniProtKB-UniRule"/>
</dbReference>
<dbReference type="PROSITE" id="PS50110">
    <property type="entry name" value="RESPONSE_REGULATORY"/>
    <property type="match status" value="1"/>
</dbReference>
<keyword evidence="1 5" id="KW-0963">Cytoplasm</keyword>
<evidence type="ECO:0000256" key="1">
    <source>
        <dbReference type="ARBA" id="ARBA00022490"/>
    </source>
</evidence>
<comment type="subcellular location">
    <subcellularLocation>
        <location evidence="5">Cytoplasm</location>
    </subcellularLocation>
</comment>
<evidence type="ECO:0000256" key="6">
    <source>
        <dbReference type="PROSITE-ProRule" id="PRU00050"/>
    </source>
</evidence>
<evidence type="ECO:0000256" key="2">
    <source>
        <dbReference type="ARBA" id="ARBA00022500"/>
    </source>
</evidence>
<protein>
    <recommendedName>
        <fullName evidence="5">Protein-glutamate methylesterase/protein-glutamine glutaminase</fullName>
        <ecNumber evidence="5">3.1.1.61</ecNumber>
        <ecNumber evidence="5">3.5.1.44</ecNumber>
    </recommendedName>
</protein>
<dbReference type="PROSITE" id="PS50122">
    <property type="entry name" value="CHEB"/>
    <property type="match status" value="1"/>
</dbReference>
<dbReference type="InterPro" id="IPR035909">
    <property type="entry name" value="CheB_C"/>
</dbReference>
<dbReference type="NCBIfam" id="NF009206">
    <property type="entry name" value="PRK12555.1"/>
    <property type="match status" value="1"/>
</dbReference>
<comment type="similarity">
    <text evidence="5">Belongs to the CheB family.</text>
</comment>
<evidence type="ECO:0000313" key="10">
    <source>
        <dbReference type="EMBL" id="MBA2133336.1"/>
    </source>
</evidence>
<dbReference type="InterPro" id="IPR000673">
    <property type="entry name" value="Sig_transdc_resp-reg_Me-estase"/>
</dbReference>
<dbReference type="Proteomes" id="UP000657177">
    <property type="component" value="Unassembled WGS sequence"/>
</dbReference>
<feature type="active site" evidence="5 6">
    <location>
        <position position="297"/>
    </location>
</feature>
<sequence length="355" mass="38223">MKKRTCRVLVVDDSAFIRQYLKEIINQTEDLEVVGTAADPLKAIQILKKTDVDVITLDVEMPNMDGLDFLRYLMKFRPLPVVMISSWTQANSDIAVQALALGAVDVVAKPTLGLLSGMEKIKTEIIEKIRTAAQASIVRSPLVAEPPASPDSTALLVKSDGLKITTDKIVAIGASTGGTVALTEICKQLHPDVPGLLIIQHLPAMFTSSFANSLNQIARIRVKEAEDGELITSGLALIVPGDRSLTIQKSGAKYVAKLGPKLKDSIYNPSINHTLFSVAQVAGVNAMGIILTGMGDDGAAGLRAMREKGAYTICQDEKTSVIYGMPQKAWENKAAVKQVPLSKIAEEIHRWAGIK</sequence>
<comment type="catalytic activity">
    <reaction evidence="4 5">
        <text>[protein]-L-glutamate 5-O-methyl ester + H2O = L-glutamyl-[protein] + methanol + H(+)</text>
        <dbReference type="Rhea" id="RHEA:23236"/>
        <dbReference type="Rhea" id="RHEA-COMP:10208"/>
        <dbReference type="Rhea" id="RHEA-COMP:10311"/>
        <dbReference type="ChEBI" id="CHEBI:15377"/>
        <dbReference type="ChEBI" id="CHEBI:15378"/>
        <dbReference type="ChEBI" id="CHEBI:17790"/>
        <dbReference type="ChEBI" id="CHEBI:29973"/>
        <dbReference type="ChEBI" id="CHEBI:82795"/>
        <dbReference type="EC" id="3.1.1.61"/>
    </reaction>
</comment>
<dbReference type="EC" id="3.5.1.44" evidence="5"/>
<feature type="domain" description="CheB-type methylesterase" evidence="9">
    <location>
        <begin position="163"/>
        <end position="355"/>
    </location>
</feature>
<dbReference type="SUPFAM" id="SSF52172">
    <property type="entry name" value="CheY-like"/>
    <property type="match status" value="1"/>
</dbReference>
<evidence type="ECO:0000256" key="5">
    <source>
        <dbReference type="HAMAP-Rule" id="MF_00099"/>
    </source>
</evidence>
<feature type="active site" evidence="5 6">
    <location>
        <position position="175"/>
    </location>
</feature>
<dbReference type="CDD" id="cd16432">
    <property type="entry name" value="CheB_Rec"/>
    <property type="match status" value="1"/>
</dbReference>
<keyword evidence="11" id="KW-1185">Reference proteome</keyword>
<dbReference type="NCBIfam" id="NF001965">
    <property type="entry name" value="PRK00742.1"/>
    <property type="match status" value="1"/>
</dbReference>
<dbReference type="InterPro" id="IPR008248">
    <property type="entry name" value="CheB-like"/>
</dbReference>
<dbReference type="Pfam" id="PF01339">
    <property type="entry name" value="CheB_methylest"/>
    <property type="match status" value="1"/>
</dbReference>
<accession>A0A8J6LJ24</accession>
<keyword evidence="3 5" id="KW-0378">Hydrolase</keyword>
<comment type="catalytic activity">
    <reaction evidence="5">
        <text>L-glutaminyl-[protein] + H2O = L-glutamyl-[protein] + NH4(+)</text>
        <dbReference type="Rhea" id="RHEA:16441"/>
        <dbReference type="Rhea" id="RHEA-COMP:10207"/>
        <dbReference type="Rhea" id="RHEA-COMP:10208"/>
        <dbReference type="ChEBI" id="CHEBI:15377"/>
        <dbReference type="ChEBI" id="CHEBI:28938"/>
        <dbReference type="ChEBI" id="CHEBI:29973"/>
        <dbReference type="ChEBI" id="CHEBI:30011"/>
        <dbReference type="EC" id="3.5.1.44"/>
    </reaction>
</comment>
<dbReference type="HAMAP" id="MF_00099">
    <property type="entry name" value="CheB_chemtxs"/>
    <property type="match status" value="1"/>
</dbReference>
<dbReference type="PANTHER" id="PTHR42872">
    <property type="entry name" value="PROTEIN-GLUTAMATE METHYLESTERASE/PROTEIN-GLUTAMINE GLUTAMINASE"/>
    <property type="match status" value="1"/>
</dbReference>
<name>A0A8J6LJ24_9FIRM</name>
<organism evidence="10 11">
    <name type="scientific">Capillibacterium thermochitinicola</name>
    <dbReference type="NCBI Taxonomy" id="2699427"/>
    <lineage>
        <taxon>Bacteria</taxon>
        <taxon>Bacillati</taxon>
        <taxon>Bacillota</taxon>
        <taxon>Capillibacterium</taxon>
    </lineage>
</organism>
<reference evidence="10" key="1">
    <citation type="submission" date="2020-06" db="EMBL/GenBank/DDBJ databases">
        <title>Novel chitinolytic bacterium.</title>
        <authorList>
            <person name="Ungkulpasvich U."/>
            <person name="Kosugi A."/>
            <person name="Uke A."/>
        </authorList>
    </citation>
    <scope>NUCLEOTIDE SEQUENCE</scope>
    <source>
        <strain evidence="10">UUS1-1</strain>
    </source>
</reference>
<dbReference type="EMBL" id="JAAKDE010000013">
    <property type="protein sequence ID" value="MBA2133336.1"/>
    <property type="molecule type" value="Genomic_DNA"/>
</dbReference>